<comment type="caution">
    <text evidence="1">The sequence shown here is derived from an EMBL/GenBank/DDBJ whole genome shotgun (WGS) entry which is preliminary data.</text>
</comment>
<accession>A0A5C6ZJK1</accession>
<dbReference type="Proteomes" id="UP000321578">
    <property type="component" value="Unassembled WGS sequence"/>
</dbReference>
<evidence type="ECO:0000313" key="2">
    <source>
        <dbReference type="Proteomes" id="UP000321578"/>
    </source>
</evidence>
<gene>
    <name evidence="1" type="ORF">ESY86_09430</name>
</gene>
<dbReference type="EMBL" id="VORO01000008">
    <property type="protein sequence ID" value="TXD89310.1"/>
    <property type="molecule type" value="Genomic_DNA"/>
</dbReference>
<name>A0A5C6ZJK1_9FLAO</name>
<proteinExistence type="predicted"/>
<dbReference type="Gene3D" id="3.30.70.60">
    <property type="match status" value="1"/>
</dbReference>
<organism evidence="1 2">
    <name type="scientific">Subsaximicrobium wynnwilliamsii</name>
    <dbReference type="NCBI Taxonomy" id="291179"/>
    <lineage>
        <taxon>Bacteria</taxon>
        <taxon>Pseudomonadati</taxon>
        <taxon>Bacteroidota</taxon>
        <taxon>Flavobacteriia</taxon>
        <taxon>Flavobacteriales</taxon>
        <taxon>Flavobacteriaceae</taxon>
        <taxon>Subsaximicrobium</taxon>
    </lineage>
</organism>
<dbReference type="InterPro" id="IPR014717">
    <property type="entry name" value="Transl_elong_EF1B/ribsomal_bS6"/>
</dbReference>
<dbReference type="OrthoDB" id="1343945at2"/>
<dbReference type="AlphaFoldDB" id="A0A5C6ZJK1"/>
<sequence length="147" mass="17080">MAINKTFDQKREFTSLNNEAALLKNAPKQLSLLKLKQRYYDSILNKYQLDGSSIQNNLLSSINDFSNSNDLKVIHFLEPHIINKNDLAIKTYDFTIEGPFDAINRLIYKLEQETKFGEVVSIHYEKKKNFRSGKSYLQVRVLLKSFG</sequence>
<protein>
    <submittedName>
        <fullName evidence="1">Uncharacterized protein</fullName>
    </submittedName>
</protein>
<evidence type="ECO:0000313" key="1">
    <source>
        <dbReference type="EMBL" id="TXD89310.1"/>
    </source>
</evidence>
<keyword evidence="2" id="KW-1185">Reference proteome</keyword>
<reference evidence="1 2" key="1">
    <citation type="submission" date="2019-08" db="EMBL/GenBank/DDBJ databases">
        <title>Genomes of Subsaximicrobium wynnwilliamsii strains.</title>
        <authorList>
            <person name="Bowman J.P."/>
        </authorList>
    </citation>
    <scope>NUCLEOTIDE SEQUENCE [LARGE SCALE GENOMIC DNA]</scope>
    <source>
        <strain evidence="1 2">2-80-2</strain>
    </source>
</reference>